<dbReference type="VEuPathDB" id="FungiDB:BDEG_24666"/>
<organism evidence="9 10">
    <name type="scientific">Batrachochytrium dendrobatidis (strain JEL423)</name>
    <dbReference type="NCBI Taxonomy" id="403673"/>
    <lineage>
        <taxon>Eukaryota</taxon>
        <taxon>Fungi</taxon>
        <taxon>Fungi incertae sedis</taxon>
        <taxon>Chytridiomycota</taxon>
        <taxon>Chytridiomycota incertae sedis</taxon>
        <taxon>Chytridiomycetes</taxon>
        <taxon>Rhizophydiales</taxon>
        <taxon>Rhizophydiales incertae sedis</taxon>
        <taxon>Batrachochytrium</taxon>
    </lineage>
</organism>
<evidence type="ECO:0000256" key="2">
    <source>
        <dbReference type="ARBA" id="ARBA00009808"/>
    </source>
</evidence>
<dbReference type="PANTHER" id="PTHR12560">
    <property type="entry name" value="LONGEVITY ASSURANCE FACTOR 1 LAG1"/>
    <property type="match status" value="1"/>
</dbReference>
<accession>A0A177WNJ3</accession>
<reference evidence="9 10" key="2">
    <citation type="submission" date="2016-05" db="EMBL/GenBank/DDBJ databases">
        <title>Lineage-specific infection strategies underlie the spectrum of fungal disease in amphibians.</title>
        <authorList>
            <person name="Cuomo C.A."/>
            <person name="Farrer R.A."/>
            <person name="James T."/>
            <person name="Longcore J."/>
            <person name="Birren B."/>
        </authorList>
    </citation>
    <scope>NUCLEOTIDE SEQUENCE [LARGE SCALE GENOMIC DNA]</scope>
    <source>
        <strain evidence="9 10">JEL423</strain>
    </source>
</reference>
<comment type="subcellular location">
    <subcellularLocation>
        <location evidence="1">Membrane</location>
        <topology evidence="1">Multi-pass membrane protein</topology>
    </subcellularLocation>
</comment>
<dbReference type="PROSITE" id="PS50922">
    <property type="entry name" value="TLC"/>
    <property type="match status" value="1"/>
</dbReference>
<feature type="transmembrane region" description="Helical" evidence="7">
    <location>
        <begin position="42"/>
        <end position="65"/>
    </location>
</feature>
<keyword evidence="5 6" id="KW-0472">Membrane</keyword>
<dbReference type="GO" id="GO:0046513">
    <property type="term" value="P:ceramide biosynthetic process"/>
    <property type="evidence" value="ECO:0007669"/>
    <property type="project" value="InterPro"/>
</dbReference>
<dbReference type="GO" id="GO:0050291">
    <property type="term" value="F:sphingosine N-acyltransferase activity"/>
    <property type="evidence" value="ECO:0007669"/>
    <property type="project" value="InterPro"/>
</dbReference>
<keyword evidence="3 6" id="KW-0812">Transmembrane</keyword>
<evidence type="ECO:0000256" key="1">
    <source>
        <dbReference type="ARBA" id="ARBA00004141"/>
    </source>
</evidence>
<evidence type="ECO:0000256" key="6">
    <source>
        <dbReference type="PROSITE-ProRule" id="PRU00205"/>
    </source>
</evidence>
<dbReference type="SMART" id="SM00724">
    <property type="entry name" value="TLC"/>
    <property type="match status" value="1"/>
</dbReference>
<name>A0A177WNJ3_BATDL</name>
<dbReference type="AlphaFoldDB" id="A0A177WNJ3"/>
<evidence type="ECO:0000313" key="9">
    <source>
        <dbReference type="EMBL" id="OAJ41000.1"/>
    </source>
</evidence>
<evidence type="ECO:0000256" key="4">
    <source>
        <dbReference type="ARBA" id="ARBA00022989"/>
    </source>
</evidence>
<dbReference type="InterPro" id="IPR016439">
    <property type="entry name" value="Lag1/Lac1-like"/>
</dbReference>
<dbReference type="OrthoDB" id="537032at2759"/>
<sequence length="328" mass="38100">MGFHLPKFKPFPQLLLRKQDPLMTASASQLNRINPAFIYPNYIYEIALATVCWGTLHRLLLVFVFKPATSYLFPVKNEDLAIYEKARKAGKNPSSKSEHDTVDTMALRRKFMSAAWKFVFFSTSFCLGAHALSQDTWWRSPEDYFLGWPNHPMNADLKVYYVTGIGCSLYTFVMLFIDRMSFKDTMVMILHHCATLFLLLMSYIYGCHRAGAVVLTLHDASDPIMELAKMSLYTGRKKWADVLFVLYATTFISTRLIVYPLYVASSVRKYAYWTDGSEVPTYFLHYAFEYLLWTLQFLHIYWGYLIFNMLVQAIFNKGVSDDVRNKTD</sequence>
<evidence type="ECO:0000256" key="5">
    <source>
        <dbReference type="ARBA" id="ARBA00023136"/>
    </source>
</evidence>
<evidence type="ECO:0000256" key="3">
    <source>
        <dbReference type="ARBA" id="ARBA00022692"/>
    </source>
</evidence>
<dbReference type="EMBL" id="DS022305">
    <property type="protein sequence ID" value="OAJ41000.1"/>
    <property type="molecule type" value="Genomic_DNA"/>
</dbReference>
<dbReference type="InterPro" id="IPR006634">
    <property type="entry name" value="TLC-dom"/>
</dbReference>
<evidence type="ECO:0000259" key="8">
    <source>
        <dbReference type="PROSITE" id="PS50922"/>
    </source>
</evidence>
<dbReference type="PANTHER" id="PTHR12560:SF0">
    <property type="entry name" value="LD18904P"/>
    <property type="match status" value="1"/>
</dbReference>
<keyword evidence="4 7" id="KW-1133">Transmembrane helix</keyword>
<dbReference type="Pfam" id="PF03798">
    <property type="entry name" value="TRAM_LAG1_CLN8"/>
    <property type="match status" value="1"/>
</dbReference>
<evidence type="ECO:0000313" key="10">
    <source>
        <dbReference type="Proteomes" id="UP000077115"/>
    </source>
</evidence>
<proteinExistence type="inferred from homology"/>
<reference evidence="9 10" key="1">
    <citation type="submission" date="2006-10" db="EMBL/GenBank/DDBJ databases">
        <title>The Genome Sequence of Batrachochytrium dendrobatidis JEL423.</title>
        <authorList>
            <consortium name="The Broad Institute Genome Sequencing Platform"/>
            <person name="Birren B."/>
            <person name="Lander E."/>
            <person name="Galagan J."/>
            <person name="Cuomo C."/>
            <person name="Devon K."/>
            <person name="Jaffe D."/>
            <person name="Butler J."/>
            <person name="Alvarez P."/>
            <person name="Gnerre S."/>
            <person name="Grabherr M."/>
            <person name="Kleber M."/>
            <person name="Mauceli E."/>
            <person name="Brockman W."/>
            <person name="Young S."/>
            <person name="LaButti K."/>
            <person name="Sykes S."/>
            <person name="DeCaprio D."/>
            <person name="Crawford M."/>
            <person name="Koehrsen M."/>
            <person name="Engels R."/>
            <person name="Montgomery P."/>
            <person name="Pearson M."/>
            <person name="Howarth C."/>
            <person name="Larson L."/>
            <person name="White J."/>
            <person name="O'Leary S."/>
            <person name="Kodira C."/>
            <person name="Zeng Q."/>
            <person name="Yandava C."/>
            <person name="Alvarado L."/>
            <person name="Longcore J."/>
            <person name="James T."/>
        </authorList>
    </citation>
    <scope>NUCLEOTIDE SEQUENCE [LARGE SCALE GENOMIC DNA]</scope>
    <source>
        <strain evidence="9 10">JEL423</strain>
    </source>
</reference>
<dbReference type="GO" id="GO:0016020">
    <property type="term" value="C:membrane"/>
    <property type="evidence" value="ECO:0007669"/>
    <property type="project" value="UniProtKB-SubCell"/>
</dbReference>
<feature type="transmembrane region" description="Helical" evidence="7">
    <location>
        <begin position="239"/>
        <end position="262"/>
    </location>
</feature>
<gene>
    <name evidence="9" type="ORF">BDEG_24666</name>
</gene>
<protein>
    <recommendedName>
        <fullName evidence="8">TLC domain-containing protein</fullName>
    </recommendedName>
</protein>
<feature type="transmembrane region" description="Helical" evidence="7">
    <location>
        <begin position="282"/>
        <end position="307"/>
    </location>
</feature>
<dbReference type="STRING" id="403673.A0A177WNJ3"/>
<feature type="transmembrane region" description="Helical" evidence="7">
    <location>
        <begin position="159"/>
        <end position="177"/>
    </location>
</feature>
<dbReference type="Proteomes" id="UP000077115">
    <property type="component" value="Unassembled WGS sequence"/>
</dbReference>
<comment type="similarity">
    <text evidence="2">Belongs to the sphingosine N-acyltransferase family.</text>
</comment>
<evidence type="ECO:0000256" key="7">
    <source>
        <dbReference type="SAM" id="Phobius"/>
    </source>
</evidence>
<feature type="domain" description="TLC" evidence="8">
    <location>
        <begin position="109"/>
        <end position="315"/>
    </location>
</feature>
<dbReference type="eggNOG" id="KOG1607">
    <property type="taxonomic scope" value="Eukaryota"/>
</dbReference>